<name>A0A9P0D6E6_9CUCU</name>
<protein>
    <submittedName>
        <fullName evidence="2">Uncharacterized protein</fullName>
    </submittedName>
</protein>
<dbReference type="EMBL" id="OV651820">
    <property type="protein sequence ID" value="CAH1114765.1"/>
    <property type="molecule type" value="Genomic_DNA"/>
</dbReference>
<reference evidence="2" key="1">
    <citation type="submission" date="2022-01" db="EMBL/GenBank/DDBJ databases">
        <authorList>
            <person name="King R."/>
        </authorList>
    </citation>
    <scope>NUCLEOTIDE SEQUENCE</scope>
</reference>
<organism evidence="2 3">
    <name type="scientific">Psylliodes chrysocephalus</name>
    <dbReference type="NCBI Taxonomy" id="3402493"/>
    <lineage>
        <taxon>Eukaryota</taxon>
        <taxon>Metazoa</taxon>
        <taxon>Ecdysozoa</taxon>
        <taxon>Arthropoda</taxon>
        <taxon>Hexapoda</taxon>
        <taxon>Insecta</taxon>
        <taxon>Pterygota</taxon>
        <taxon>Neoptera</taxon>
        <taxon>Endopterygota</taxon>
        <taxon>Coleoptera</taxon>
        <taxon>Polyphaga</taxon>
        <taxon>Cucujiformia</taxon>
        <taxon>Chrysomeloidea</taxon>
        <taxon>Chrysomelidae</taxon>
        <taxon>Galerucinae</taxon>
        <taxon>Alticini</taxon>
        <taxon>Psylliodes</taxon>
    </lineage>
</organism>
<accession>A0A9P0D6E6</accession>
<dbReference type="InterPro" id="IPR011010">
    <property type="entry name" value="DNA_brk_join_enz"/>
</dbReference>
<feature type="compositionally biased region" description="Basic and acidic residues" evidence="1">
    <location>
        <begin position="379"/>
        <end position="402"/>
    </location>
</feature>
<feature type="region of interest" description="Disordered" evidence="1">
    <location>
        <begin position="362"/>
        <end position="434"/>
    </location>
</feature>
<keyword evidence="3" id="KW-1185">Reference proteome</keyword>
<dbReference type="PANTHER" id="PTHR33480">
    <property type="entry name" value="SET DOMAIN-CONTAINING PROTEIN-RELATED"/>
    <property type="match status" value="1"/>
</dbReference>
<evidence type="ECO:0000313" key="2">
    <source>
        <dbReference type="EMBL" id="CAH1114765.1"/>
    </source>
</evidence>
<gene>
    <name evidence="2" type="ORF">PSYICH_LOCUS14122</name>
</gene>
<dbReference type="GO" id="GO:0003677">
    <property type="term" value="F:DNA binding"/>
    <property type="evidence" value="ECO:0007669"/>
    <property type="project" value="InterPro"/>
</dbReference>
<proteinExistence type="predicted"/>
<dbReference type="Proteomes" id="UP001153636">
    <property type="component" value="Chromosome 8"/>
</dbReference>
<sequence>MLEALKPEHFDKVISASRIISGYSEATLSFRSPSLALHMRTILLAASSAARTLLLKKSPILGITDFDSALKHIKGFRELLETNWKFEMGSLALKDLNEKKTTNPQKLPVTQDIILFKNYTQEIAETCVADLKANTNNIQSFKKLTETILALTIILNRKRIGDVQYTKLKSYYQESNDINQEECLNSITEAEKMLSNHFKRIVTIGKGSKPVPILFSKNIQNYLDVLLSVRRNTTFVPQENPFLFALTNSSSKWVDGSSVLRKYAIQCGAKNPSTLTSSRLRKQIATVLQILNLNETEIEQVATFMGHTKKTHEEFYRLPQEVFQIAKIAKLLLMMEKGLGGENKGKTLDEIDCELETWVKNSEKNRSSGSEIDIAEENIMDKDSEGEMADKNNSDNTDKDTEIGVEDMAPKTKKIKKKKETKEENEKKGRMEKAGKDRNIIKCRGSWNGKQKAVMLKFLKNHIKNKISPKKDECVKLQREHPDLFKEKKWVQIKVFIHL</sequence>
<evidence type="ECO:0000256" key="1">
    <source>
        <dbReference type="SAM" id="MobiDB-lite"/>
    </source>
</evidence>
<dbReference type="OrthoDB" id="6764596at2759"/>
<feature type="compositionally biased region" description="Basic and acidic residues" evidence="1">
    <location>
        <begin position="420"/>
        <end position="434"/>
    </location>
</feature>
<dbReference type="PANTHER" id="PTHR33480:SF1">
    <property type="entry name" value="TYR RECOMBINASE DOMAIN-CONTAINING PROTEIN"/>
    <property type="match status" value="1"/>
</dbReference>
<dbReference type="SUPFAM" id="SSF56349">
    <property type="entry name" value="DNA breaking-rejoining enzymes"/>
    <property type="match status" value="1"/>
</dbReference>
<dbReference type="AlphaFoldDB" id="A0A9P0D6E6"/>
<evidence type="ECO:0000313" key="3">
    <source>
        <dbReference type="Proteomes" id="UP001153636"/>
    </source>
</evidence>